<accession>A0A9X4MW65</accession>
<gene>
    <name evidence="1" type="ORF">NMK71_06185</name>
</gene>
<sequence length="182" mass="19394">MKTIVSIIIATTAVLNLKAQVSIDKDFTGNPSVILEFNDRREEAKTNNSTTAIDGFNKTLILPVVDQIDENSSSEGTMWFDANDNIIKYKSASAVVSMTEAGRDVSAPTGNEASNDSGVVIGAESTTAKGVLVLESTDKAMVLPVVDGVGEIINPTPGSIVYDKSQKSMAVFNGQVWTFWGE</sequence>
<dbReference type="AlphaFoldDB" id="A0A9X4MW65"/>
<evidence type="ECO:0000313" key="2">
    <source>
        <dbReference type="Proteomes" id="UP001152599"/>
    </source>
</evidence>
<dbReference type="RefSeq" id="WP_304420507.1">
    <property type="nucleotide sequence ID" value="NZ_JANCMU010000002.1"/>
</dbReference>
<name>A0A9X4MW65_9FLAO</name>
<evidence type="ECO:0000313" key="1">
    <source>
        <dbReference type="EMBL" id="MDG4945996.1"/>
    </source>
</evidence>
<reference evidence="1" key="1">
    <citation type="submission" date="2022-07" db="EMBL/GenBank/DDBJ databases">
        <title>Description and genome-wide analysis of Profundicola chukchiensis gen. nov., sp. nov., marine bacteria isolated from bottom sediments of the Chukchi Sea.</title>
        <authorList>
            <person name="Romanenko L."/>
            <person name="Otstavnykh N."/>
            <person name="Kurilenko V."/>
            <person name="Eremeev V."/>
            <person name="Velansky P."/>
            <person name="Mikhailov V."/>
            <person name="Isaeva M."/>
        </authorList>
    </citation>
    <scope>NUCLEOTIDE SEQUENCE</scope>
    <source>
        <strain evidence="1">KMM 9713</strain>
    </source>
</reference>
<comment type="caution">
    <text evidence="1">The sequence shown here is derived from an EMBL/GenBank/DDBJ whole genome shotgun (WGS) entry which is preliminary data.</text>
</comment>
<proteinExistence type="predicted"/>
<keyword evidence="2" id="KW-1185">Reference proteome</keyword>
<organism evidence="1 2">
    <name type="scientific">Profundicola chukchiensis</name>
    <dbReference type="NCBI Taxonomy" id="2961959"/>
    <lineage>
        <taxon>Bacteria</taxon>
        <taxon>Pseudomonadati</taxon>
        <taxon>Bacteroidota</taxon>
        <taxon>Flavobacteriia</taxon>
        <taxon>Flavobacteriales</taxon>
        <taxon>Weeksellaceae</taxon>
        <taxon>Profundicola</taxon>
    </lineage>
</organism>
<dbReference type="EMBL" id="JANCMU010000002">
    <property type="protein sequence ID" value="MDG4945996.1"/>
    <property type="molecule type" value="Genomic_DNA"/>
</dbReference>
<dbReference type="Proteomes" id="UP001152599">
    <property type="component" value="Unassembled WGS sequence"/>
</dbReference>
<protein>
    <submittedName>
        <fullName evidence="1">Uncharacterized protein</fullName>
    </submittedName>
</protein>